<dbReference type="Proteomes" id="UP000494363">
    <property type="component" value="Unassembled WGS sequence"/>
</dbReference>
<dbReference type="EMBL" id="CADIKH010000093">
    <property type="protein sequence ID" value="CAB3773980.1"/>
    <property type="molecule type" value="Genomic_DNA"/>
</dbReference>
<dbReference type="PROSITE" id="PS51898">
    <property type="entry name" value="TYR_RECOMBINASE"/>
    <property type="match status" value="1"/>
</dbReference>
<dbReference type="InterPro" id="IPR011010">
    <property type="entry name" value="DNA_brk_join_enz"/>
</dbReference>
<feature type="compositionally biased region" description="Polar residues" evidence="2">
    <location>
        <begin position="85"/>
        <end position="96"/>
    </location>
</feature>
<evidence type="ECO:0000256" key="2">
    <source>
        <dbReference type="SAM" id="MobiDB-lite"/>
    </source>
</evidence>
<reference evidence="4 5" key="1">
    <citation type="submission" date="2020-04" db="EMBL/GenBank/DDBJ databases">
        <authorList>
            <person name="De Canck E."/>
        </authorList>
    </citation>
    <scope>NUCLEOTIDE SEQUENCE [LARGE SCALE GENOMIC DNA]</scope>
    <source>
        <strain evidence="4 5">LMG 29542</strain>
    </source>
</reference>
<dbReference type="GO" id="GO:0003677">
    <property type="term" value="F:DNA binding"/>
    <property type="evidence" value="ECO:0007669"/>
    <property type="project" value="InterPro"/>
</dbReference>
<proteinExistence type="predicted"/>
<dbReference type="RefSeq" id="WP_425497109.1">
    <property type="nucleotide sequence ID" value="NZ_CADIKH010000093.1"/>
</dbReference>
<dbReference type="Gene3D" id="1.10.443.10">
    <property type="entry name" value="Intergrase catalytic core"/>
    <property type="match status" value="1"/>
</dbReference>
<dbReference type="InterPro" id="IPR002104">
    <property type="entry name" value="Integrase_catalytic"/>
</dbReference>
<dbReference type="GO" id="GO:0015074">
    <property type="term" value="P:DNA integration"/>
    <property type="evidence" value="ECO:0007669"/>
    <property type="project" value="InterPro"/>
</dbReference>
<keyword evidence="5" id="KW-1185">Reference proteome</keyword>
<dbReference type="AlphaFoldDB" id="A0A6J5F553"/>
<evidence type="ECO:0000313" key="4">
    <source>
        <dbReference type="EMBL" id="CAB3773980.1"/>
    </source>
</evidence>
<keyword evidence="1" id="KW-0233">DNA recombination</keyword>
<sequence length="273" mass="29559">MSAIRNPHTRRAYARAVGDFLAVVQRRRREFDHGRAAAACGSVERAADADVLGADRQAAVRRDPPPVRLVSSGPDRAAQFGASVRGSSHSAKTGSTPVLDPTEARQLLDSIDVTTSAGLRDCALIALMVFSFARVGAALAMRVEDVYVQQRRLWARLREKGGEAHAMPCHHTLETYLYAYLEGAPAVAGPQASTRCRSPGSRAMMGPFAGRARSARFVSLLWPPPVTKCTKSGGAISDAALTVRECYDARRVRIPDVPSEFGERTRQTEKIMA</sequence>
<gene>
    <name evidence="4" type="ORF">LMG29542_07544</name>
</gene>
<dbReference type="SUPFAM" id="SSF56349">
    <property type="entry name" value="DNA breaking-rejoining enzymes"/>
    <property type="match status" value="1"/>
</dbReference>
<protein>
    <recommendedName>
        <fullName evidence="3">Tyr recombinase domain-containing protein</fullName>
    </recommendedName>
</protein>
<evidence type="ECO:0000256" key="1">
    <source>
        <dbReference type="ARBA" id="ARBA00023172"/>
    </source>
</evidence>
<accession>A0A6J5F553</accession>
<feature type="region of interest" description="Disordered" evidence="2">
    <location>
        <begin position="80"/>
        <end position="99"/>
    </location>
</feature>
<evidence type="ECO:0000259" key="3">
    <source>
        <dbReference type="PROSITE" id="PS51898"/>
    </source>
</evidence>
<organism evidence="4 5">
    <name type="scientific">Paraburkholderia humisilvae</name>
    <dbReference type="NCBI Taxonomy" id="627669"/>
    <lineage>
        <taxon>Bacteria</taxon>
        <taxon>Pseudomonadati</taxon>
        <taxon>Pseudomonadota</taxon>
        <taxon>Betaproteobacteria</taxon>
        <taxon>Burkholderiales</taxon>
        <taxon>Burkholderiaceae</taxon>
        <taxon>Paraburkholderia</taxon>
    </lineage>
</organism>
<name>A0A6J5F553_9BURK</name>
<dbReference type="GO" id="GO:0006310">
    <property type="term" value="P:DNA recombination"/>
    <property type="evidence" value="ECO:0007669"/>
    <property type="project" value="UniProtKB-KW"/>
</dbReference>
<feature type="domain" description="Tyr recombinase" evidence="3">
    <location>
        <begin position="94"/>
        <end position="273"/>
    </location>
</feature>
<dbReference type="InterPro" id="IPR013762">
    <property type="entry name" value="Integrase-like_cat_sf"/>
</dbReference>
<evidence type="ECO:0000313" key="5">
    <source>
        <dbReference type="Proteomes" id="UP000494363"/>
    </source>
</evidence>